<accession>A0A8I2ZLU2</accession>
<proteinExistence type="predicted"/>
<organism evidence="1 2">
    <name type="scientific">Verticillium longisporum</name>
    <name type="common">Verticillium dahliae var. longisporum</name>
    <dbReference type="NCBI Taxonomy" id="100787"/>
    <lineage>
        <taxon>Eukaryota</taxon>
        <taxon>Fungi</taxon>
        <taxon>Dikarya</taxon>
        <taxon>Ascomycota</taxon>
        <taxon>Pezizomycotina</taxon>
        <taxon>Sordariomycetes</taxon>
        <taxon>Hypocreomycetidae</taxon>
        <taxon>Glomerellales</taxon>
        <taxon>Plectosphaerellaceae</taxon>
        <taxon>Verticillium</taxon>
    </lineage>
</organism>
<dbReference type="AlphaFoldDB" id="A0A8I2ZLU2"/>
<name>A0A8I2ZLU2_VERLO</name>
<dbReference type="EMBL" id="JAEMWZ010000174">
    <property type="protein sequence ID" value="KAG7132829.1"/>
    <property type="molecule type" value="Genomic_DNA"/>
</dbReference>
<dbReference type="Proteomes" id="UP000689129">
    <property type="component" value="Unassembled WGS sequence"/>
</dbReference>
<gene>
    <name evidence="1" type="ORF">HYQ45_008859</name>
</gene>
<evidence type="ECO:0000313" key="1">
    <source>
        <dbReference type="EMBL" id="KAG7132829.1"/>
    </source>
</evidence>
<sequence length="110" mass="12935">MSNIMLRFISSEKHPDAVLNFLALWGDENNCTKERHAEEDLRRCIYQIKSKSSNNRYYDPKRKLYSLKQEFERAGSYCLARHNVHDGHHSHHDGIFTRNVYSDPVLDAVV</sequence>
<reference evidence="1" key="1">
    <citation type="journal article" date="2021" name="Mol. Plant Pathol.">
        <title>A 20-kb lineage-specific genomic region tames virulence in pathogenic amphidiploid Verticillium longisporum.</title>
        <authorList>
            <person name="Harting R."/>
            <person name="Starke J."/>
            <person name="Kusch H."/>
            <person name="Poggeler S."/>
            <person name="Maurus I."/>
            <person name="Schluter R."/>
            <person name="Landesfeind M."/>
            <person name="Bulla I."/>
            <person name="Nowrousian M."/>
            <person name="de Jonge R."/>
            <person name="Stahlhut G."/>
            <person name="Hoff K.J."/>
            <person name="Asshauer K.P."/>
            <person name="Thurmer A."/>
            <person name="Stanke M."/>
            <person name="Daniel R."/>
            <person name="Morgenstern B."/>
            <person name="Thomma B.P.H.J."/>
            <person name="Kronstad J.W."/>
            <person name="Braus-Stromeyer S.A."/>
            <person name="Braus G.H."/>
        </authorList>
    </citation>
    <scope>NUCLEOTIDE SEQUENCE</scope>
    <source>
        <strain evidence="1">Vl32</strain>
    </source>
</reference>
<comment type="caution">
    <text evidence="1">The sequence shown here is derived from an EMBL/GenBank/DDBJ whole genome shotgun (WGS) entry which is preliminary data.</text>
</comment>
<evidence type="ECO:0000313" key="2">
    <source>
        <dbReference type="Proteomes" id="UP000689129"/>
    </source>
</evidence>
<protein>
    <submittedName>
        <fullName evidence="1">Uncharacterized protein</fullName>
    </submittedName>
</protein>